<dbReference type="InterPro" id="IPR000515">
    <property type="entry name" value="MetI-like"/>
</dbReference>
<feature type="domain" description="ABC transmembrane type-1" evidence="8">
    <location>
        <begin position="70"/>
        <end position="262"/>
    </location>
</feature>
<evidence type="ECO:0000256" key="1">
    <source>
        <dbReference type="ARBA" id="ARBA00004651"/>
    </source>
</evidence>
<feature type="transmembrane region" description="Helical" evidence="7">
    <location>
        <begin position="12"/>
        <end position="31"/>
    </location>
</feature>
<dbReference type="SUPFAM" id="SSF161098">
    <property type="entry name" value="MetI-like"/>
    <property type="match status" value="1"/>
</dbReference>
<evidence type="ECO:0000256" key="6">
    <source>
        <dbReference type="ARBA" id="ARBA00023136"/>
    </source>
</evidence>
<feature type="transmembrane region" description="Helical" evidence="7">
    <location>
        <begin position="74"/>
        <end position="95"/>
    </location>
</feature>
<protein>
    <submittedName>
        <fullName evidence="9">Sugar ABC transporter permease</fullName>
    </submittedName>
</protein>
<dbReference type="AlphaFoldDB" id="A0A919YP84"/>
<dbReference type="Pfam" id="PF00528">
    <property type="entry name" value="BPD_transp_1"/>
    <property type="match status" value="1"/>
</dbReference>
<feature type="transmembrane region" description="Helical" evidence="7">
    <location>
        <begin position="241"/>
        <end position="262"/>
    </location>
</feature>
<keyword evidence="10" id="KW-1185">Reference proteome</keyword>
<dbReference type="GO" id="GO:0005886">
    <property type="term" value="C:plasma membrane"/>
    <property type="evidence" value="ECO:0007669"/>
    <property type="project" value="UniProtKB-SubCell"/>
</dbReference>
<feature type="transmembrane region" description="Helical" evidence="7">
    <location>
        <begin position="107"/>
        <end position="129"/>
    </location>
</feature>
<dbReference type="Gene3D" id="1.10.3720.10">
    <property type="entry name" value="MetI-like"/>
    <property type="match status" value="1"/>
</dbReference>
<evidence type="ECO:0000256" key="4">
    <source>
        <dbReference type="ARBA" id="ARBA00022692"/>
    </source>
</evidence>
<accession>A0A919YP84</accession>
<reference evidence="9" key="1">
    <citation type="submission" date="2021-03" db="EMBL/GenBank/DDBJ databases">
        <title>Antimicrobial resistance genes in bacteria isolated from Japanese honey, and their potential for conferring macrolide and lincosamide resistance in the American foulbrood pathogen Paenibacillus larvae.</title>
        <authorList>
            <person name="Okamoto M."/>
            <person name="Kumagai M."/>
            <person name="Kanamori H."/>
            <person name="Takamatsu D."/>
        </authorList>
    </citation>
    <scope>NUCLEOTIDE SEQUENCE</scope>
    <source>
        <strain evidence="9">J40TS1</strain>
    </source>
</reference>
<dbReference type="InterPro" id="IPR035906">
    <property type="entry name" value="MetI-like_sf"/>
</dbReference>
<sequence length="276" mass="31147">MKRNRRLNRLLHLLLIPFCLIWIYPFLWMIFSSLKTNTEYISSGLRLLPQQLQWDNYTRAWGVGQFSTYFQNSVVITVGAVIIVTLLSILTGYALGRVNFPGKKALLFLFAAVLFIPKGYTIIPVFQIIKQLGLLNTIEGVILVEASGVHIIFILMFMTFYRTLPVELTEAAEIDGAGFLRTFLQIMLPLSKPIIATTAIMQFIFTWNSFFVPLVFTLNKPELRTLAVGMYSFVGEYSIDYTGMAAAAVIALLPIIIVFVAFQKYFIEGVSGSVKL</sequence>
<comment type="caution">
    <text evidence="9">The sequence shown here is derived from an EMBL/GenBank/DDBJ whole genome shotgun (WGS) entry which is preliminary data.</text>
</comment>
<evidence type="ECO:0000256" key="7">
    <source>
        <dbReference type="RuleBase" id="RU363032"/>
    </source>
</evidence>
<comment type="subcellular location">
    <subcellularLocation>
        <location evidence="1 7">Cell membrane</location>
        <topology evidence="1 7">Multi-pass membrane protein</topology>
    </subcellularLocation>
</comment>
<keyword evidence="4 7" id="KW-0812">Transmembrane</keyword>
<evidence type="ECO:0000259" key="8">
    <source>
        <dbReference type="PROSITE" id="PS50928"/>
    </source>
</evidence>
<dbReference type="EMBL" id="BOSE01000001">
    <property type="protein sequence ID" value="GIP14876.1"/>
    <property type="molecule type" value="Genomic_DNA"/>
</dbReference>
<dbReference type="GO" id="GO:0055085">
    <property type="term" value="P:transmembrane transport"/>
    <property type="evidence" value="ECO:0007669"/>
    <property type="project" value="InterPro"/>
</dbReference>
<gene>
    <name evidence="9" type="ORF">J40TS1_05180</name>
</gene>
<feature type="transmembrane region" description="Helical" evidence="7">
    <location>
        <begin position="194"/>
        <end position="216"/>
    </location>
</feature>
<keyword evidence="6 7" id="KW-0472">Membrane</keyword>
<evidence type="ECO:0000313" key="10">
    <source>
        <dbReference type="Proteomes" id="UP000683139"/>
    </source>
</evidence>
<dbReference type="RefSeq" id="WP_213513061.1">
    <property type="nucleotide sequence ID" value="NZ_BOSE01000001.1"/>
</dbReference>
<comment type="similarity">
    <text evidence="7">Belongs to the binding-protein-dependent transport system permease family.</text>
</comment>
<dbReference type="PANTHER" id="PTHR43744:SF8">
    <property type="entry name" value="SN-GLYCEROL-3-PHOSPHATE TRANSPORT SYSTEM PERMEASE PROTEIN UGPE"/>
    <property type="match status" value="1"/>
</dbReference>
<evidence type="ECO:0000256" key="2">
    <source>
        <dbReference type="ARBA" id="ARBA00022448"/>
    </source>
</evidence>
<keyword evidence="3" id="KW-1003">Cell membrane</keyword>
<keyword evidence="2 7" id="KW-0813">Transport</keyword>
<dbReference type="PROSITE" id="PS50928">
    <property type="entry name" value="ABC_TM1"/>
    <property type="match status" value="1"/>
</dbReference>
<dbReference type="CDD" id="cd06261">
    <property type="entry name" value="TM_PBP2"/>
    <property type="match status" value="1"/>
</dbReference>
<evidence type="ECO:0000313" key="9">
    <source>
        <dbReference type="EMBL" id="GIP14876.1"/>
    </source>
</evidence>
<evidence type="ECO:0000256" key="5">
    <source>
        <dbReference type="ARBA" id="ARBA00022989"/>
    </source>
</evidence>
<proteinExistence type="inferred from homology"/>
<name>A0A919YP84_9BACL</name>
<organism evidence="9 10">
    <name type="scientific">Paenibacillus montaniterrae</name>
    <dbReference type="NCBI Taxonomy" id="429341"/>
    <lineage>
        <taxon>Bacteria</taxon>
        <taxon>Bacillati</taxon>
        <taxon>Bacillota</taxon>
        <taxon>Bacilli</taxon>
        <taxon>Bacillales</taxon>
        <taxon>Paenibacillaceae</taxon>
        <taxon>Paenibacillus</taxon>
    </lineage>
</organism>
<evidence type="ECO:0000256" key="3">
    <source>
        <dbReference type="ARBA" id="ARBA00022475"/>
    </source>
</evidence>
<feature type="transmembrane region" description="Helical" evidence="7">
    <location>
        <begin position="141"/>
        <end position="161"/>
    </location>
</feature>
<dbReference type="PANTHER" id="PTHR43744">
    <property type="entry name" value="ABC TRANSPORTER PERMEASE PROTEIN MG189-RELATED-RELATED"/>
    <property type="match status" value="1"/>
</dbReference>
<dbReference type="Proteomes" id="UP000683139">
    <property type="component" value="Unassembled WGS sequence"/>
</dbReference>
<keyword evidence="5 7" id="KW-1133">Transmembrane helix</keyword>